<comment type="caution">
    <text evidence="2">The sequence shown here is derived from an EMBL/GenBank/DDBJ whole genome shotgun (WGS) entry which is preliminary data.</text>
</comment>
<proteinExistence type="predicted"/>
<accession>A0A9X2K0P7</accession>
<feature type="region of interest" description="Disordered" evidence="1">
    <location>
        <begin position="139"/>
        <end position="161"/>
    </location>
</feature>
<evidence type="ECO:0000256" key="1">
    <source>
        <dbReference type="SAM" id="MobiDB-lite"/>
    </source>
</evidence>
<protein>
    <recommendedName>
        <fullName evidence="4">Phosphodiesterase</fullName>
    </recommendedName>
</protein>
<evidence type="ECO:0000313" key="3">
    <source>
        <dbReference type="Proteomes" id="UP001139648"/>
    </source>
</evidence>
<name>A0A9X2K0P7_9ACTN</name>
<gene>
    <name evidence="2" type="ORF">HD597_003517</name>
</gene>
<dbReference type="RefSeq" id="WP_253743403.1">
    <property type="nucleotide sequence ID" value="NZ_BAABKA010000057.1"/>
</dbReference>
<evidence type="ECO:0000313" key="2">
    <source>
        <dbReference type="EMBL" id="MCP2356497.1"/>
    </source>
</evidence>
<dbReference type="Proteomes" id="UP001139648">
    <property type="component" value="Unassembled WGS sequence"/>
</dbReference>
<organism evidence="2 3">
    <name type="scientific">Nonomuraea thailandensis</name>
    <dbReference type="NCBI Taxonomy" id="1188745"/>
    <lineage>
        <taxon>Bacteria</taxon>
        <taxon>Bacillati</taxon>
        <taxon>Actinomycetota</taxon>
        <taxon>Actinomycetes</taxon>
        <taxon>Streptosporangiales</taxon>
        <taxon>Streptosporangiaceae</taxon>
        <taxon>Nonomuraea</taxon>
    </lineage>
</organism>
<sequence length="187" mass="20087">MEQPWTSLARSGPAAAFGAAARLRRGRLPDILGIALRWQQDGGPAELLLATTGRTTLGRRLLRPATRWTGLYSSLFPYQAGGRRLLLGALLHTPARLPATLGALAHAVEDGLVVLELLAAAPSGPWRLLGQVHLTAPARADADRPTRFNPLRRPIPGVRPASRLNDVRDAAYAAAQQVPDQPGKDPW</sequence>
<dbReference type="EMBL" id="JAMZEB010000002">
    <property type="protein sequence ID" value="MCP2356497.1"/>
    <property type="molecule type" value="Genomic_DNA"/>
</dbReference>
<dbReference type="AlphaFoldDB" id="A0A9X2K0P7"/>
<keyword evidence="3" id="KW-1185">Reference proteome</keyword>
<reference evidence="2" key="1">
    <citation type="submission" date="2022-06" db="EMBL/GenBank/DDBJ databases">
        <title>Sequencing the genomes of 1000 actinobacteria strains.</title>
        <authorList>
            <person name="Klenk H.-P."/>
        </authorList>
    </citation>
    <scope>NUCLEOTIDE SEQUENCE</scope>
    <source>
        <strain evidence="2">DSM 46694</strain>
    </source>
</reference>
<evidence type="ECO:0008006" key="4">
    <source>
        <dbReference type="Google" id="ProtNLM"/>
    </source>
</evidence>